<dbReference type="PANTHER" id="PTHR12184:SF1">
    <property type="entry name" value="UBIQUINOL-CYTOCHROME-C REDUCTASE COMPLEX ASSEMBLY FACTOR 1"/>
    <property type="match status" value="1"/>
</dbReference>
<gene>
    <name evidence="4" type="ORF">B0H63DRAFT_273951</name>
</gene>
<evidence type="ECO:0000313" key="5">
    <source>
        <dbReference type="Proteomes" id="UP001285441"/>
    </source>
</evidence>
<dbReference type="InterPro" id="IPR007129">
    <property type="entry name" value="Ubiqinol_cyt_c_chaperone_CPB3"/>
</dbReference>
<dbReference type="GO" id="GO:0005739">
    <property type="term" value="C:mitochondrion"/>
    <property type="evidence" value="ECO:0007669"/>
    <property type="project" value="TreeGrafter"/>
</dbReference>
<accession>A0AAE0KEZ2</accession>
<proteinExistence type="inferred from homology"/>
<feature type="region of interest" description="Disordered" evidence="2">
    <location>
        <begin position="55"/>
        <end position="76"/>
    </location>
</feature>
<reference evidence="4" key="2">
    <citation type="submission" date="2023-06" db="EMBL/GenBank/DDBJ databases">
        <authorList>
            <consortium name="Lawrence Berkeley National Laboratory"/>
            <person name="Haridas S."/>
            <person name="Hensen N."/>
            <person name="Bonometti L."/>
            <person name="Westerberg I."/>
            <person name="Brannstrom I.O."/>
            <person name="Guillou S."/>
            <person name="Cros-Aarteil S."/>
            <person name="Calhoun S."/>
            <person name="Kuo A."/>
            <person name="Mondo S."/>
            <person name="Pangilinan J."/>
            <person name="Riley R."/>
            <person name="LaButti K."/>
            <person name="Andreopoulos B."/>
            <person name="Lipzen A."/>
            <person name="Chen C."/>
            <person name="Yanf M."/>
            <person name="Daum C."/>
            <person name="Ng V."/>
            <person name="Clum A."/>
            <person name="Steindorff A."/>
            <person name="Ohm R."/>
            <person name="Martin F."/>
            <person name="Silar P."/>
            <person name="Natvig D."/>
            <person name="Lalanne C."/>
            <person name="Gautier V."/>
            <person name="Ament-velasquez S.L."/>
            <person name="Kruys A."/>
            <person name="Hutchinson M.I."/>
            <person name="Powell A.J."/>
            <person name="Barry K."/>
            <person name="Miller A.N."/>
            <person name="Grigoriev I.V."/>
            <person name="Debuchy R."/>
            <person name="Gladieux P."/>
            <person name="Thoren M.H."/>
            <person name="Johannesson H."/>
        </authorList>
    </citation>
    <scope>NUCLEOTIDE SEQUENCE</scope>
    <source>
        <strain evidence="4">CBS 232.78</strain>
    </source>
</reference>
<organism evidence="4 5">
    <name type="scientific">Podospora didyma</name>
    <dbReference type="NCBI Taxonomy" id="330526"/>
    <lineage>
        <taxon>Eukaryota</taxon>
        <taxon>Fungi</taxon>
        <taxon>Dikarya</taxon>
        <taxon>Ascomycota</taxon>
        <taxon>Pezizomycotina</taxon>
        <taxon>Sordariomycetes</taxon>
        <taxon>Sordariomycetidae</taxon>
        <taxon>Sordariales</taxon>
        <taxon>Podosporaceae</taxon>
        <taxon>Podospora</taxon>
    </lineage>
</organism>
<sequence>MACLSCSSSLGSLPRSLRQTSIRRILPSSSSSSSSCPRATTSVLLSPHVTFRRLHDAPGRRPDATSSHNSVAPGDSSVGIVQRLKNKLGSVARASAGSYMVYGTTERLIKACASQAKYSISETDRREGNVKTAAEGEEVGVGGGMWHEDFHLLPTFSTWAQVTMLHMYLLVVRLRNMDPDAHALWQSQLVDFFFATAEDKMAVEHGLAQRGVRQRFLKDLFVQWRGLMLAYDEGLVRGDAVLASAVWRNLFKAREDIDVRALGAVVSWMRVCLQELDKMDEVDLHRAGESVFRKFPAKAELAKVDRLTAALKTPTTTAAADGAEKRPTTTVAGQAV</sequence>
<reference evidence="4" key="1">
    <citation type="journal article" date="2023" name="Mol. Phylogenet. Evol.">
        <title>Genome-scale phylogeny and comparative genomics of the fungal order Sordariales.</title>
        <authorList>
            <person name="Hensen N."/>
            <person name="Bonometti L."/>
            <person name="Westerberg I."/>
            <person name="Brannstrom I.O."/>
            <person name="Guillou S."/>
            <person name="Cros-Aarteil S."/>
            <person name="Calhoun S."/>
            <person name="Haridas S."/>
            <person name="Kuo A."/>
            <person name="Mondo S."/>
            <person name="Pangilinan J."/>
            <person name="Riley R."/>
            <person name="LaButti K."/>
            <person name="Andreopoulos B."/>
            <person name="Lipzen A."/>
            <person name="Chen C."/>
            <person name="Yan M."/>
            <person name="Daum C."/>
            <person name="Ng V."/>
            <person name="Clum A."/>
            <person name="Steindorff A."/>
            <person name="Ohm R.A."/>
            <person name="Martin F."/>
            <person name="Silar P."/>
            <person name="Natvig D.O."/>
            <person name="Lalanne C."/>
            <person name="Gautier V."/>
            <person name="Ament-Velasquez S.L."/>
            <person name="Kruys A."/>
            <person name="Hutchinson M.I."/>
            <person name="Powell A.J."/>
            <person name="Barry K."/>
            <person name="Miller A.N."/>
            <person name="Grigoriev I.V."/>
            <person name="Debuchy R."/>
            <person name="Gladieux P."/>
            <person name="Hiltunen Thoren M."/>
            <person name="Johannesson H."/>
        </authorList>
    </citation>
    <scope>NUCLEOTIDE SEQUENCE</scope>
    <source>
        <strain evidence="4">CBS 232.78</strain>
    </source>
</reference>
<keyword evidence="5" id="KW-1185">Reference proteome</keyword>
<feature type="domain" description="Ubiquinol-cytochrome c chaperone" evidence="3">
    <location>
        <begin position="148"/>
        <end position="287"/>
    </location>
</feature>
<dbReference type="InterPro" id="IPR021150">
    <property type="entry name" value="Ubiq_cyt_c_chap"/>
</dbReference>
<dbReference type="EMBL" id="JAULSW010000007">
    <property type="protein sequence ID" value="KAK3375276.1"/>
    <property type="molecule type" value="Genomic_DNA"/>
</dbReference>
<dbReference type="GO" id="GO:0034551">
    <property type="term" value="P:mitochondrial respiratory chain complex III assembly"/>
    <property type="evidence" value="ECO:0007669"/>
    <property type="project" value="TreeGrafter"/>
</dbReference>
<evidence type="ECO:0000256" key="2">
    <source>
        <dbReference type="SAM" id="MobiDB-lite"/>
    </source>
</evidence>
<comment type="caution">
    <text evidence="4">The sequence shown here is derived from an EMBL/GenBank/DDBJ whole genome shotgun (WGS) entry which is preliminary data.</text>
</comment>
<evidence type="ECO:0000256" key="1">
    <source>
        <dbReference type="ARBA" id="ARBA00006407"/>
    </source>
</evidence>
<protein>
    <submittedName>
        <fullName evidence="4">Ubiquinol-cytochrome C chaperone-domain-containing protein</fullName>
    </submittedName>
</protein>
<dbReference type="PANTHER" id="PTHR12184">
    <property type="entry name" value="UBIQUINOL-CYTOCHROME C REDUCTASE COMPLEX ASSEMBLY FACTOR 1 FAMILY MEMBER"/>
    <property type="match status" value="1"/>
</dbReference>
<comment type="similarity">
    <text evidence="1">Belongs to the CBP3 family.</text>
</comment>
<name>A0AAE0KEZ2_9PEZI</name>
<dbReference type="AlphaFoldDB" id="A0AAE0KEZ2"/>
<evidence type="ECO:0000313" key="4">
    <source>
        <dbReference type="EMBL" id="KAK3375276.1"/>
    </source>
</evidence>
<evidence type="ECO:0000259" key="3">
    <source>
        <dbReference type="Pfam" id="PF03981"/>
    </source>
</evidence>
<dbReference type="Proteomes" id="UP001285441">
    <property type="component" value="Unassembled WGS sequence"/>
</dbReference>
<feature type="region of interest" description="Disordered" evidence="2">
    <location>
        <begin position="315"/>
        <end position="336"/>
    </location>
</feature>
<dbReference type="Pfam" id="PF03981">
    <property type="entry name" value="Ubiq_cyt_C_chap"/>
    <property type="match status" value="1"/>
</dbReference>